<gene>
    <name evidence="4" type="ORF">WJ53_14615</name>
</gene>
<keyword evidence="1" id="KW-0175">Coiled coil</keyword>
<organism evidence="4 5">
    <name type="scientific">Burkholderia ubonensis</name>
    <dbReference type="NCBI Taxonomy" id="101571"/>
    <lineage>
        <taxon>Bacteria</taxon>
        <taxon>Pseudomonadati</taxon>
        <taxon>Pseudomonadota</taxon>
        <taxon>Betaproteobacteria</taxon>
        <taxon>Burkholderiales</taxon>
        <taxon>Burkholderiaceae</taxon>
        <taxon>Burkholderia</taxon>
        <taxon>Burkholderia cepacia complex</taxon>
    </lineage>
</organism>
<sequence>MVVRHITGQPALPYNQVAESEVKDPNRTSKQDRGIAVTGQLQSLAELKDRGPSASRQAHATQTGVRAERARVARSVPSTTAVANSATADTSEAQREQIGKLGSLSGQAMAVFDQKPRPSPLRDAQHAFEAKFPNVPRPVDLNKIYLNTYKKKEIRVSGNPIVYEIKSSRSIADLVVERYNGGASRSIADLLIERYNGGEEKDFDDDTDKGIYYGFYSSPDALFNGPDKLDIPPQQLERFTDGLPADKAKDVKVQNAQYFSTPGQDGKTPLRKLGEIRKELIQADADLQDADGTLSKKAQDLVKKITQNPTQTDLERAYPDESKRPRVYGLLIKPASTTNGKPDPDQTLHGPLVMMTPHADNLPGENDVVVLYLPGQGLKEFDSVAYLKNYVNNTVRLDPELRRQLLSFLSEEDQASLSDREVFGLGDFSEVPPGKTFFEHSVQQQIDKQGSDIVYRMTQAKERDVDLTELDGIAGDSSDDLLESFDTDRMLTERDVRLIEHNRPDWWKQSSHENKDLLATYQEDADRLESKLEELESAIPTLEEHVAQKILEELQTQYPDIDPDKVKVTLTYRRPPGRLTGGNDIQGPTVTEEVSLTQYVMYGRSLGKSDFRTKVAGTVSDLLRKPIQTISEFFNDISSSASATIPLGNGRSVTYDKTKLDALAKKLDVGETYDKLLKDQYLGVKEKFKGQPLFQAWRSAYLARMKADLQEAKMIGEVDKNYENTPPSAMVQAVLDAPDPSQREKVRGYPIQTEEFTLDLGKQDRTFGSKVIHEKVPVSGLLVIGAGDGRGNASKSSLAVVLYTPNAPDGKVYRTYGSREDMKSDPMFKRPEWVAYIKDRLLSGQDTYDGFKGPVTHEQAFDQFASGRVRNSNFLVELGTKTINDDFTDQVYQANLATLRDKVDNLTVTNGEIAQERANEIFFGAGALFAAATANFSWRFPSKGLNKLFRSANPGKILSRLPNGTHLFRKAGSQNSVPFIIARNNNPINDFPNRSLKGFEVPITRDLFKHLKYDKITDIYTDGANSQFIRIGRKYYRSNLQPDASGTPQRGVFRPNNITDRVDVVRIDGKWVPLSKERLLGGGKWKGIKAGDISFKINEPEYDVGVGNTPISRGDRIKNIAIQAKPEQVHYLSKNLDGEENLLPGKINLSSKVFSSTPKTGKDGNITISTNTSVPESCIDSTETLVSYMAGGTGKPGGDKKVSPHVEVVRRSGTGDESSLDITDHDLYEKRWIGAKDMDDYYKPDELPKIGEGVAFVRKGESEGEIGEYDIHFMAVVGKVSDKDGKVVGVIASDISAPDNGKTKQTGNFNLKFFKNMNEMRGHDYPADKFYSVRVKAIKPTEQPPAKRPRN</sequence>
<name>A0AB73FW87_9BURK</name>
<dbReference type="Proteomes" id="UP000061665">
    <property type="component" value="Unassembled WGS sequence"/>
</dbReference>
<feature type="coiled-coil region" evidence="1">
    <location>
        <begin position="518"/>
        <end position="552"/>
    </location>
</feature>
<comment type="caution">
    <text evidence="4">The sequence shown here is derived from an EMBL/GenBank/DDBJ whole genome shotgun (WGS) entry which is preliminary data.</text>
</comment>
<dbReference type="InterPro" id="IPR046673">
    <property type="entry name" value="ToxA_N"/>
</dbReference>
<feature type="compositionally biased region" description="Polar residues" evidence="2">
    <location>
        <begin position="77"/>
        <end position="91"/>
    </location>
</feature>
<reference evidence="4 5" key="1">
    <citation type="submission" date="2015-11" db="EMBL/GenBank/DDBJ databases">
        <title>Expanding the genomic diversity of Burkholderia species for the development of highly accurate diagnostics.</title>
        <authorList>
            <person name="Sahl J."/>
            <person name="Keim P."/>
            <person name="Wagner D."/>
        </authorList>
    </citation>
    <scope>NUCLEOTIDE SEQUENCE [LARGE SCALE GENOMIC DNA]</scope>
    <source>
        <strain evidence="4 5">MSMB2058</strain>
    </source>
</reference>
<proteinExistence type="predicted"/>
<protein>
    <recommendedName>
        <fullName evidence="3">Dermonecrotic toxin N-terminal domain-containing protein</fullName>
    </recommendedName>
</protein>
<evidence type="ECO:0000259" key="3">
    <source>
        <dbReference type="Pfam" id="PF20178"/>
    </source>
</evidence>
<feature type="region of interest" description="Disordered" evidence="2">
    <location>
        <begin position="48"/>
        <end position="93"/>
    </location>
</feature>
<feature type="domain" description="Dermonecrotic toxin N-terminal" evidence="3">
    <location>
        <begin position="229"/>
        <end position="411"/>
    </location>
</feature>
<evidence type="ECO:0000313" key="5">
    <source>
        <dbReference type="Proteomes" id="UP000061665"/>
    </source>
</evidence>
<feature type="domain" description="Dermonecrotic toxin N-terminal" evidence="3">
    <location>
        <begin position="538"/>
        <end position="825"/>
    </location>
</feature>
<evidence type="ECO:0000313" key="4">
    <source>
        <dbReference type="EMBL" id="KVM24762.1"/>
    </source>
</evidence>
<accession>A0AB73FW87</accession>
<dbReference type="Pfam" id="PF20178">
    <property type="entry name" value="ToxA_N"/>
    <property type="match status" value="2"/>
</dbReference>
<dbReference type="EMBL" id="LOZE01000114">
    <property type="protein sequence ID" value="KVM24762.1"/>
    <property type="molecule type" value="Genomic_DNA"/>
</dbReference>
<evidence type="ECO:0000256" key="2">
    <source>
        <dbReference type="SAM" id="MobiDB-lite"/>
    </source>
</evidence>
<feature type="compositionally biased region" description="Polar residues" evidence="2">
    <location>
        <begin position="54"/>
        <end position="64"/>
    </location>
</feature>
<dbReference type="RefSeq" id="WP_059724704.1">
    <property type="nucleotide sequence ID" value="NZ_LOYI01000056.1"/>
</dbReference>
<evidence type="ECO:0000256" key="1">
    <source>
        <dbReference type="SAM" id="Coils"/>
    </source>
</evidence>